<dbReference type="EMBL" id="GEZM01035466">
    <property type="protein sequence ID" value="JAV83210.1"/>
    <property type="molecule type" value="Transcribed_RNA"/>
</dbReference>
<organism evidence="7">
    <name type="scientific">Photinus pyralis</name>
    <name type="common">Common eastern firefly</name>
    <name type="synonym">Lampyris pyralis</name>
    <dbReference type="NCBI Taxonomy" id="7054"/>
    <lineage>
        <taxon>Eukaryota</taxon>
        <taxon>Metazoa</taxon>
        <taxon>Ecdysozoa</taxon>
        <taxon>Arthropoda</taxon>
        <taxon>Hexapoda</taxon>
        <taxon>Insecta</taxon>
        <taxon>Pterygota</taxon>
        <taxon>Neoptera</taxon>
        <taxon>Endopterygota</taxon>
        <taxon>Coleoptera</taxon>
        <taxon>Polyphaga</taxon>
        <taxon>Elateriformia</taxon>
        <taxon>Elateroidea</taxon>
        <taxon>Lampyridae</taxon>
        <taxon>Lampyrinae</taxon>
        <taxon>Photinus</taxon>
    </lineage>
</organism>
<reference evidence="7" key="1">
    <citation type="journal article" date="2016" name="Sci. Rep.">
        <title>Molecular characterization of firefly nuptial gifts: a multi-omics approach sheds light on postcopulatory sexual selection.</title>
        <authorList>
            <person name="Al-Wathiqui N."/>
            <person name="Fallon T.R."/>
            <person name="South A."/>
            <person name="Weng J.K."/>
            <person name="Lewis S.M."/>
        </authorList>
    </citation>
    <scope>NUCLEOTIDE SEQUENCE</scope>
</reference>
<dbReference type="Pfam" id="PF13873">
    <property type="entry name" value="Myb_DNA-bind_5"/>
    <property type="match status" value="1"/>
</dbReference>
<dbReference type="PANTHER" id="PTHR21411:SF0">
    <property type="entry name" value="REGULATORY PROTEIN ZESTE"/>
    <property type="match status" value="1"/>
</dbReference>
<evidence type="ECO:0000256" key="4">
    <source>
        <dbReference type="ARBA" id="ARBA00023163"/>
    </source>
</evidence>
<accession>A0A1Y1MF52</accession>
<comment type="subunit">
    <text evidence="1">Self-associates forming complexes of several hundred monomers.</text>
</comment>
<comment type="function">
    <text evidence="5">Involved in transvection phenomena (= synapsis-dependent gene expression), where the synaptic pairing of chromosomes carrying genes with which zeste interacts influences the expression of these genes. Zeste binds to DNA and stimulates transcription from a nearby promoter.</text>
</comment>
<proteinExistence type="predicted"/>
<evidence type="ECO:0000256" key="3">
    <source>
        <dbReference type="ARBA" id="ARBA00023015"/>
    </source>
</evidence>
<protein>
    <recommendedName>
        <fullName evidence="2">Regulatory protein zeste</fullName>
    </recommendedName>
</protein>
<evidence type="ECO:0000259" key="6">
    <source>
        <dbReference type="Pfam" id="PF13873"/>
    </source>
</evidence>
<sequence length="177" mass="20708">MYVNFSNQIGGYVYEWCMKPSCFSCLKMECEYKYGKFKEQEVQLLMTLVNKYKVIIENKKTDAITWKQKQTTWEEITNEFNANNDVYRSCKNIKGKYENLKKNAKKKFATEKRNVYKTGGGVDKPVLITETDQKIKEIIGISLEGLINQFDSDVIEVRSIQYIFRCTSLPEENDVPT</sequence>
<evidence type="ECO:0000256" key="1">
    <source>
        <dbReference type="ARBA" id="ARBA00011764"/>
    </source>
</evidence>
<dbReference type="AlphaFoldDB" id="A0A1Y1MF52"/>
<dbReference type="PANTHER" id="PTHR21411">
    <property type="entry name" value="APONTIC"/>
    <property type="match status" value="1"/>
</dbReference>
<dbReference type="InterPro" id="IPR028002">
    <property type="entry name" value="Myb_DNA-bind_5"/>
</dbReference>
<evidence type="ECO:0000313" key="7">
    <source>
        <dbReference type="EMBL" id="JAV83210.1"/>
    </source>
</evidence>
<evidence type="ECO:0000256" key="2">
    <source>
        <dbReference type="ARBA" id="ARBA00016807"/>
    </source>
</evidence>
<evidence type="ECO:0000256" key="5">
    <source>
        <dbReference type="ARBA" id="ARBA00025466"/>
    </source>
</evidence>
<keyword evidence="4" id="KW-0804">Transcription</keyword>
<feature type="domain" description="Myb/SANT-like DNA-binding" evidence="6">
    <location>
        <begin position="36"/>
        <end position="109"/>
    </location>
</feature>
<name>A0A1Y1MF52_PHOPY</name>
<keyword evidence="3" id="KW-0805">Transcription regulation</keyword>